<dbReference type="Pfam" id="PF03328">
    <property type="entry name" value="HpcH_HpaI"/>
    <property type="match status" value="1"/>
</dbReference>
<evidence type="ECO:0000259" key="4">
    <source>
        <dbReference type="Pfam" id="PF03328"/>
    </source>
</evidence>
<proteinExistence type="predicted"/>
<evidence type="ECO:0000256" key="3">
    <source>
        <dbReference type="ARBA" id="ARBA00022842"/>
    </source>
</evidence>
<dbReference type="PIRSF" id="PIRSF015582">
    <property type="entry name" value="Cit_lyase_B"/>
    <property type="match status" value="1"/>
</dbReference>
<evidence type="ECO:0000313" key="5">
    <source>
        <dbReference type="EMBL" id="NMF97513.1"/>
    </source>
</evidence>
<dbReference type="Gene3D" id="3.20.20.60">
    <property type="entry name" value="Phosphoenolpyruvate-binding domains"/>
    <property type="match status" value="1"/>
</dbReference>
<protein>
    <submittedName>
        <fullName evidence="5">CoA ester lyase</fullName>
    </submittedName>
</protein>
<organism evidence="5 6">
    <name type="scientific">Aromatoleum toluolicum</name>
    <dbReference type="NCBI Taxonomy" id="90060"/>
    <lineage>
        <taxon>Bacteria</taxon>
        <taxon>Pseudomonadati</taxon>
        <taxon>Pseudomonadota</taxon>
        <taxon>Betaproteobacteria</taxon>
        <taxon>Rhodocyclales</taxon>
        <taxon>Rhodocyclaceae</taxon>
        <taxon>Aromatoleum</taxon>
    </lineage>
</organism>
<comment type="caution">
    <text evidence="5">The sequence shown here is derived from an EMBL/GenBank/DDBJ whole genome shotgun (WGS) entry which is preliminary data.</text>
</comment>
<dbReference type="InterPro" id="IPR011206">
    <property type="entry name" value="Citrate_lyase_beta/mcl1/mcl2"/>
</dbReference>
<reference evidence="5 6" key="1">
    <citation type="submission" date="2019-12" db="EMBL/GenBank/DDBJ databases">
        <title>Comparative genomics gives insights into the taxonomy of the Azoarcus-Aromatoleum group and reveals separate origins of nif in the plant-associated Azoarcus and non-plant-associated Aromatoleum sub-groups.</title>
        <authorList>
            <person name="Lafos M."/>
            <person name="Maluk M."/>
            <person name="Batista M."/>
            <person name="Junghare M."/>
            <person name="Carmona M."/>
            <person name="Faoro H."/>
            <person name="Cruz L.M."/>
            <person name="Battistoni F."/>
            <person name="De Souza E."/>
            <person name="Pedrosa F."/>
            <person name="Chen W.-M."/>
            <person name="Poole P.S."/>
            <person name="Dixon R.A."/>
            <person name="James E.K."/>
        </authorList>
    </citation>
    <scope>NUCLEOTIDE SEQUENCE [LARGE SCALE GENOMIC DNA]</scope>
    <source>
        <strain evidence="5 6">T</strain>
    </source>
</reference>
<gene>
    <name evidence="5" type="ORF">GPA27_08945</name>
</gene>
<dbReference type="InterPro" id="IPR015813">
    <property type="entry name" value="Pyrv/PenolPyrv_kinase-like_dom"/>
</dbReference>
<sequence length="272" mass="28854">MQLPITYLFVPGNRPERFDKAFAAGAGAIVLDLEDAVAPADKARARDAIADWFPSHAEHAERVVVRINDTQSTWFGDDLALLKELGVTQVMLPKTEWPAQIARVIGAMASPPRVLPLIETARGVRNVDEIAAAEGVQRLVFGTLDYAADLDLSGDETGLIYPSARIAIASRCAELAAPVAGVTPGIDDEARIAADFAFARAFGFGAKLCIHPKQVAVIHAACRPSAAEKDWAERVLAAAASSDGAVQLDGKMIDRPVVLKAQAILARCTHGG</sequence>
<evidence type="ECO:0000256" key="1">
    <source>
        <dbReference type="ARBA" id="ARBA00001946"/>
    </source>
</evidence>
<keyword evidence="5" id="KW-0456">Lyase</keyword>
<dbReference type="InterPro" id="IPR005000">
    <property type="entry name" value="Aldolase/citrate-lyase_domain"/>
</dbReference>
<dbReference type="Proteomes" id="UP000634522">
    <property type="component" value="Unassembled WGS sequence"/>
</dbReference>
<evidence type="ECO:0000256" key="2">
    <source>
        <dbReference type="ARBA" id="ARBA00022723"/>
    </source>
</evidence>
<dbReference type="EMBL" id="WTVS01000015">
    <property type="protein sequence ID" value="NMF97513.1"/>
    <property type="molecule type" value="Genomic_DNA"/>
</dbReference>
<dbReference type="InterPro" id="IPR040442">
    <property type="entry name" value="Pyrv_kinase-like_dom_sf"/>
</dbReference>
<dbReference type="RefSeq" id="WP_169139649.1">
    <property type="nucleotide sequence ID" value="NZ_WTVS01000015.1"/>
</dbReference>
<evidence type="ECO:0000313" key="6">
    <source>
        <dbReference type="Proteomes" id="UP000634522"/>
    </source>
</evidence>
<keyword evidence="6" id="KW-1185">Reference proteome</keyword>
<dbReference type="GO" id="GO:0016829">
    <property type="term" value="F:lyase activity"/>
    <property type="evidence" value="ECO:0007669"/>
    <property type="project" value="UniProtKB-KW"/>
</dbReference>
<keyword evidence="2" id="KW-0479">Metal-binding</keyword>
<name>A0ABX1NDY4_9RHOO</name>
<keyword evidence="3" id="KW-0460">Magnesium</keyword>
<comment type="cofactor">
    <cofactor evidence="1">
        <name>Mg(2+)</name>
        <dbReference type="ChEBI" id="CHEBI:18420"/>
    </cofactor>
</comment>
<dbReference type="PANTHER" id="PTHR32308">
    <property type="entry name" value="LYASE BETA SUBUNIT, PUTATIVE (AFU_ORTHOLOGUE AFUA_4G13030)-RELATED"/>
    <property type="match status" value="1"/>
</dbReference>
<feature type="domain" description="HpcH/HpaI aldolase/citrate lyase" evidence="4">
    <location>
        <begin position="7"/>
        <end position="212"/>
    </location>
</feature>
<dbReference type="PANTHER" id="PTHR32308:SF10">
    <property type="entry name" value="CITRATE LYASE SUBUNIT BETA"/>
    <property type="match status" value="1"/>
</dbReference>
<accession>A0ABX1NDY4</accession>
<dbReference type="SUPFAM" id="SSF51621">
    <property type="entry name" value="Phosphoenolpyruvate/pyruvate domain"/>
    <property type="match status" value="1"/>
</dbReference>